<dbReference type="AlphaFoldDB" id="A0A1G2UMJ6"/>
<keyword evidence="6 10" id="KW-0648">Protein biosynthesis</keyword>
<dbReference type="PANTHER" id="PTHR11956">
    <property type="entry name" value="ARGINYL-TRNA SYNTHETASE"/>
    <property type="match status" value="1"/>
</dbReference>
<organism evidence="13 14">
    <name type="scientific">Candidatus Zambryskibacteria bacterium RIFCSPLOWO2_02_FULL_44_12b</name>
    <dbReference type="NCBI Taxonomy" id="1802772"/>
    <lineage>
        <taxon>Bacteria</taxon>
        <taxon>Candidatus Zambryskiibacteriota</taxon>
    </lineage>
</organism>
<feature type="domain" description="DALR anticodon binding" evidence="11">
    <location>
        <begin position="405"/>
        <end position="516"/>
    </location>
</feature>
<comment type="caution">
    <text evidence="13">The sequence shown here is derived from an EMBL/GenBank/DDBJ whole genome shotgun (WGS) entry which is preliminary data.</text>
</comment>
<sequence length="516" mass="57906">MEIKDKIYKLIKSFVPEGTNFVVEHPNDLTFGDYSTNAALVTKNIKDLADYCENNRPPEVEKVDYQNGFINFYLSKEFFKESLGEIIKKGSEFGKSKHAKGFKVMVEHTQPNPFKAFHVGHLMNNTIGESIARVIIANGAGVKTASYHGDVGMHVAKALWKDDYVLGARAFEEDPSAKAEIQEINKKIYEKSDLEINSRYEAGKKKSLQEFEKIYNRLGSKFDYNFFESETAAIGKEIVSKNIGKVFEESEGAVIFKGEKFGLHTRVFLNSDGLPTYEAKEVGLAKIKKDKYPFDQSITVTGNEQDAFFNVVEIAVGEVFPELKGKLIHLSHGMLRLPTGKMSSRTGNVITAESLIEDVKKKVKGDEAVAIGAIKYMILRQVIGNDIVFDIDKSVSTEGDSGVYLQYAYARTNSLLEKAKVSTWQVDTLMTGSTREVERLLYRFPEVVERAGREYAPHYITTYLTELAGSFNNFYAHEEILGDSPESPYRLAIAKAFNIVMKNGLTILGIPTPERM</sequence>
<evidence type="ECO:0000256" key="4">
    <source>
        <dbReference type="ARBA" id="ARBA00022741"/>
    </source>
</evidence>
<protein>
    <recommendedName>
        <fullName evidence="2 9">Arginine--tRNA ligase</fullName>
        <ecNumber evidence="2 9">6.1.1.19</ecNumber>
    </recommendedName>
</protein>
<accession>A0A1G2UMJ6</accession>
<dbReference type="GO" id="GO:0006420">
    <property type="term" value="P:arginyl-tRNA aminoacylation"/>
    <property type="evidence" value="ECO:0007669"/>
    <property type="project" value="UniProtKB-UniRule"/>
</dbReference>
<comment type="catalytic activity">
    <reaction evidence="8">
        <text>tRNA(Arg) + L-arginine + ATP = L-arginyl-tRNA(Arg) + AMP + diphosphate</text>
        <dbReference type="Rhea" id="RHEA:20301"/>
        <dbReference type="Rhea" id="RHEA-COMP:9658"/>
        <dbReference type="Rhea" id="RHEA-COMP:9673"/>
        <dbReference type="ChEBI" id="CHEBI:30616"/>
        <dbReference type="ChEBI" id="CHEBI:32682"/>
        <dbReference type="ChEBI" id="CHEBI:33019"/>
        <dbReference type="ChEBI" id="CHEBI:78442"/>
        <dbReference type="ChEBI" id="CHEBI:78513"/>
        <dbReference type="ChEBI" id="CHEBI:456215"/>
        <dbReference type="EC" id="6.1.1.19"/>
    </reaction>
</comment>
<dbReference type="SMART" id="SM01016">
    <property type="entry name" value="Arg_tRNA_synt_N"/>
    <property type="match status" value="1"/>
</dbReference>
<dbReference type="InterPro" id="IPR009080">
    <property type="entry name" value="tRNAsynth_Ia_anticodon-bd"/>
</dbReference>
<dbReference type="Pfam" id="PF00750">
    <property type="entry name" value="tRNA-synt_1d"/>
    <property type="match status" value="1"/>
</dbReference>
<gene>
    <name evidence="13" type="ORF">A3H60_00925</name>
</gene>
<keyword evidence="7 10" id="KW-0030">Aminoacyl-tRNA synthetase</keyword>
<dbReference type="SUPFAM" id="SSF47323">
    <property type="entry name" value="Anticodon-binding domain of a subclass of class I aminoacyl-tRNA synthetases"/>
    <property type="match status" value="1"/>
</dbReference>
<evidence type="ECO:0000256" key="7">
    <source>
        <dbReference type="ARBA" id="ARBA00023146"/>
    </source>
</evidence>
<dbReference type="InterPro" id="IPR035684">
    <property type="entry name" value="ArgRS_core"/>
</dbReference>
<evidence type="ECO:0000259" key="11">
    <source>
        <dbReference type="SMART" id="SM00836"/>
    </source>
</evidence>
<dbReference type="EMBL" id="MHWP01000011">
    <property type="protein sequence ID" value="OHB10624.1"/>
    <property type="molecule type" value="Genomic_DNA"/>
</dbReference>
<dbReference type="SUPFAM" id="SSF55190">
    <property type="entry name" value="Arginyl-tRNA synthetase (ArgRS), N-terminal 'additional' domain"/>
    <property type="match status" value="1"/>
</dbReference>
<dbReference type="Gene3D" id="3.40.50.620">
    <property type="entry name" value="HUPs"/>
    <property type="match status" value="1"/>
</dbReference>
<dbReference type="SMART" id="SM00836">
    <property type="entry name" value="DALR_1"/>
    <property type="match status" value="1"/>
</dbReference>
<dbReference type="PRINTS" id="PR01038">
    <property type="entry name" value="TRNASYNTHARG"/>
</dbReference>
<comment type="similarity">
    <text evidence="1 10">Belongs to the class-I aminoacyl-tRNA synthetase family.</text>
</comment>
<name>A0A1G2UMJ6_9BACT</name>
<keyword evidence="3 10" id="KW-0436">Ligase</keyword>
<dbReference type="InterPro" id="IPR014729">
    <property type="entry name" value="Rossmann-like_a/b/a_fold"/>
</dbReference>
<dbReference type="NCBIfam" id="TIGR00456">
    <property type="entry name" value="argS"/>
    <property type="match status" value="1"/>
</dbReference>
<dbReference type="Gene3D" id="3.30.1360.70">
    <property type="entry name" value="Arginyl tRNA synthetase N-terminal domain"/>
    <property type="match status" value="1"/>
</dbReference>
<evidence type="ECO:0000313" key="13">
    <source>
        <dbReference type="EMBL" id="OHB10624.1"/>
    </source>
</evidence>
<proteinExistence type="inferred from homology"/>
<dbReference type="Gene3D" id="1.10.730.10">
    <property type="entry name" value="Isoleucyl-tRNA Synthetase, Domain 1"/>
    <property type="match status" value="1"/>
</dbReference>
<dbReference type="InterPro" id="IPR001278">
    <property type="entry name" value="Arg-tRNA-ligase"/>
</dbReference>
<reference evidence="13 14" key="1">
    <citation type="journal article" date="2016" name="Nat. Commun.">
        <title>Thousands of microbial genomes shed light on interconnected biogeochemical processes in an aquifer system.</title>
        <authorList>
            <person name="Anantharaman K."/>
            <person name="Brown C.T."/>
            <person name="Hug L.A."/>
            <person name="Sharon I."/>
            <person name="Castelle C.J."/>
            <person name="Probst A.J."/>
            <person name="Thomas B.C."/>
            <person name="Singh A."/>
            <person name="Wilkins M.J."/>
            <person name="Karaoz U."/>
            <person name="Brodie E.L."/>
            <person name="Williams K.H."/>
            <person name="Hubbard S.S."/>
            <person name="Banfield J.F."/>
        </authorList>
    </citation>
    <scope>NUCLEOTIDE SEQUENCE [LARGE SCALE GENOMIC DNA]</scope>
</reference>
<dbReference type="Pfam" id="PF05746">
    <property type="entry name" value="DALR_1"/>
    <property type="match status" value="1"/>
</dbReference>
<evidence type="ECO:0000256" key="5">
    <source>
        <dbReference type="ARBA" id="ARBA00022840"/>
    </source>
</evidence>
<evidence type="ECO:0000256" key="9">
    <source>
        <dbReference type="NCBIfam" id="TIGR00456"/>
    </source>
</evidence>
<dbReference type="InterPro" id="IPR005148">
    <property type="entry name" value="Arg-tRNA-synth_N"/>
</dbReference>
<evidence type="ECO:0000259" key="12">
    <source>
        <dbReference type="SMART" id="SM01016"/>
    </source>
</evidence>
<evidence type="ECO:0000256" key="6">
    <source>
        <dbReference type="ARBA" id="ARBA00022917"/>
    </source>
</evidence>
<evidence type="ECO:0000256" key="8">
    <source>
        <dbReference type="ARBA" id="ARBA00049339"/>
    </source>
</evidence>
<dbReference type="STRING" id="1802772.A3H60_00925"/>
<dbReference type="EC" id="6.1.1.19" evidence="2 9"/>
<dbReference type="Pfam" id="PF03485">
    <property type="entry name" value="Arg_tRNA_synt_N"/>
    <property type="match status" value="1"/>
</dbReference>
<dbReference type="SUPFAM" id="SSF52374">
    <property type="entry name" value="Nucleotidylyl transferase"/>
    <property type="match status" value="1"/>
</dbReference>
<evidence type="ECO:0000313" key="14">
    <source>
        <dbReference type="Proteomes" id="UP000177202"/>
    </source>
</evidence>
<feature type="domain" description="Arginyl tRNA synthetase N-terminal" evidence="12">
    <location>
        <begin position="1"/>
        <end position="74"/>
    </location>
</feature>
<dbReference type="Proteomes" id="UP000177202">
    <property type="component" value="Unassembled WGS sequence"/>
</dbReference>
<keyword evidence="4 10" id="KW-0547">Nucleotide-binding</keyword>
<evidence type="ECO:0000256" key="3">
    <source>
        <dbReference type="ARBA" id="ARBA00022598"/>
    </source>
</evidence>
<keyword evidence="5 10" id="KW-0067">ATP-binding</keyword>
<dbReference type="FunFam" id="1.10.730.10:FF:000006">
    <property type="entry name" value="Arginyl-tRNA synthetase 2, mitochondrial"/>
    <property type="match status" value="1"/>
</dbReference>
<evidence type="ECO:0000256" key="10">
    <source>
        <dbReference type="RuleBase" id="RU363038"/>
    </source>
</evidence>
<dbReference type="GO" id="GO:0005524">
    <property type="term" value="F:ATP binding"/>
    <property type="evidence" value="ECO:0007669"/>
    <property type="project" value="UniProtKB-KW"/>
</dbReference>
<dbReference type="GO" id="GO:0005737">
    <property type="term" value="C:cytoplasm"/>
    <property type="evidence" value="ECO:0007669"/>
    <property type="project" value="UniProtKB-UniRule"/>
</dbReference>
<dbReference type="InterPro" id="IPR008909">
    <property type="entry name" value="DALR_anticod-bd"/>
</dbReference>
<dbReference type="InterPro" id="IPR036695">
    <property type="entry name" value="Arg-tRNA-synth_N_sf"/>
</dbReference>
<dbReference type="PANTHER" id="PTHR11956:SF5">
    <property type="entry name" value="ARGININE--TRNA LIGASE, CYTOPLASMIC"/>
    <property type="match status" value="1"/>
</dbReference>
<evidence type="ECO:0000256" key="2">
    <source>
        <dbReference type="ARBA" id="ARBA00012837"/>
    </source>
</evidence>
<dbReference type="GO" id="GO:0004814">
    <property type="term" value="F:arginine-tRNA ligase activity"/>
    <property type="evidence" value="ECO:0007669"/>
    <property type="project" value="UniProtKB-UniRule"/>
</dbReference>
<evidence type="ECO:0000256" key="1">
    <source>
        <dbReference type="ARBA" id="ARBA00005594"/>
    </source>
</evidence>